<comment type="similarity">
    <text evidence="1">Belongs to the TEL2 family.</text>
</comment>
<evidence type="ECO:0000256" key="1">
    <source>
        <dbReference type="ARBA" id="ARBA00006133"/>
    </source>
</evidence>
<dbReference type="InterPro" id="IPR019337">
    <property type="entry name" value="Telomere_length_regulation_dom"/>
</dbReference>
<evidence type="ECO:0000313" key="3">
    <source>
        <dbReference type="EMBL" id="ORX51891.1"/>
    </source>
</evidence>
<dbReference type="InterPro" id="IPR051970">
    <property type="entry name" value="TEL2_Regulation"/>
</dbReference>
<dbReference type="GO" id="GO:0005829">
    <property type="term" value="C:cytosol"/>
    <property type="evidence" value="ECO:0007669"/>
    <property type="project" value="TreeGrafter"/>
</dbReference>
<gene>
    <name evidence="3" type="ORF">DM01DRAFT_1336887</name>
</gene>
<dbReference type="InterPro" id="IPR038528">
    <property type="entry name" value="TEL2_C_sf"/>
</dbReference>
<dbReference type="GO" id="GO:0042162">
    <property type="term" value="F:telomeric DNA binding"/>
    <property type="evidence" value="ECO:0007669"/>
    <property type="project" value="TreeGrafter"/>
</dbReference>
<accession>A0A1X2GEB5</accession>
<reference evidence="3 4" key="1">
    <citation type="submission" date="2016-07" db="EMBL/GenBank/DDBJ databases">
        <title>Pervasive Adenine N6-methylation of Active Genes in Fungi.</title>
        <authorList>
            <consortium name="DOE Joint Genome Institute"/>
            <person name="Mondo S.J."/>
            <person name="Dannebaum R.O."/>
            <person name="Kuo R.C."/>
            <person name="Labutti K."/>
            <person name="Haridas S."/>
            <person name="Kuo A."/>
            <person name="Salamov A."/>
            <person name="Ahrendt S.R."/>
            <person name="Lipzen A."/>
            <person name="Sullivan W."/>
            <person name="Andreopoulos W.B."/>
            <person name="Clum A."/>
            <person name="Lindquist E."/>
            <person name="Daum C."/>
            <person name="Ramamoorthy G.K."/>
            <person name="Gryganskyi A."/>
            <person name="Culley D."/>
            <person name="Magnuson J.K."/>
            <person name="James T.Y."/>
            <person name="O'Malley M.A."/>
            <person name="Stajich J.E."/>
            <person name="Spatafora J.W."/>
            <person name="Visel A."/>
            <person name="Grigoriev I.V."/>
        </authorList>
    </citation>
    <scope>NUCLEOTIDE SEQUENCE [LARGE SCALE GENOMIC DNA]</scope>
    <source>
        <strain evidence="3 4">NRRL 3301</strain>
    </source>
</reference>
<feature type="domain" description="Telomere length regulation protein conserved" evidence="2">
    <location>
        <begin position="558"/>
        <end position="669"/>
    </location>
</feature>
<dbReference type="GO" id="GO:0051083">
    <property type="term" value="P:'de novo' cotranslational protein folding"/>
    <property type="evidence" value="ECO:0007669"/>
    <property type="project" value="TreeGrafter"/>
</dbReference>
<dbReference type="STRING" id="101127.A0A1X2GEB5"/>
<proteinExistence type="inferred from homology"/>
<dbReference type="AlphaFoldDB" id="A0A1X2GEB5"/>
<name>A0A1X2GEB5_9FUNG</name>
<keyword evidence="4" id="KW-1185">Reference proteome</keyword>
<dbReference type="EMBL" id="MCGT01000019">
    <property type="protein sequence ID" value="ORX51891.1"/>
    <property type="molecule type" value="Genomic_DNA"/>
</dbReference>
<sequence length="880" mass="98301">MSPTTDAIADLDAPFSPNASVDIEMARKCIKKGVGLVSLATIRQPSWKRHVWLILATFLPQCGLTLTTTDHDQAALHATLMGSVSTCSDELRLALIQASLPTLLECCQLATDNHVSHDVLDTYADLLKQYVTDGSIALYIKYAHAITDCAFFSTMLCSLPAKLANAFGLRHLSDLDSKRSTWYLDSHFYPALARSIANQMKMLATSSQQDSLNMVTELVQKILRQGYENTCMPVLLSVAITDYPSAPASYLSLWHRLWVDLDRSVHKDKRFASWMRYLSQTIASYQGNSIPTTVQTVASHTYPVLFDNSMNSQIQDFLLYALMSKPGQSSTETLRTAVAIGVHALGLTAASDIGRDSTRGWEMTEPASALIGKCADKVLELWVDPVFIHHSSDGERIYLTTGLLILMGYANPDTLVDMEGSIRNGVTRWLKTADASTAKLAMIVAESISERLSNGEDTLDFGVDMEENLLSLKRLAFEPDGLLQVDLDVTMAVLEEHLDEPSESEEELDPDAMMVLEDEEDMMSTSQDEEDPELVPYAMDDESEDEDNDPKKKRIRAPAYLSELSQYLKDQEDPVKLEVGLKAAAAVIQQKRGFGTEADEWAPVLVQRLIYFPESYDIKDFRQLQTQALAALFVASPNIAAPRSIEEIFSKNTSVQQRMTILRSLSIAALELSGWDQIAKSSPSDVAPLPVEDQKNMLEDWSTTSLVKQKSPAKVLFKSSRMAAEQQRQQKIQRNNLAGVAGRSFFFPLVTGWWDATQSRLGWFMDFPMLVEQFIMTLNVIMQCASNTTDKRRIVQEYFELALSMRYIPQLSPRMVRALLLGIHTILQVCYKNQSTLLLSDYSTSLMATRDWLEELIDKPEFSKDLQGLMLALVAALSNL</sequence>
<protein>
    <recommendedName>
        <fullName evidence="2">Telomere length regulation protein conserved domain-containing protein</fullName>
    </recommendedName>
</protein>
<comment type="caution">
    <text evidence="3">The sequence shown here is derived from an EMBL/GenBank/DDBJ whole genome shotgun (WGS) entry which is preliminary data.</text>
</comment>
<evidence type="ECO:0000259" key="2">
    <source>
        <dbReference type="Pfam" id="PF10193"/>
    </source>
</evidence>
<dbReference type="PANTHER" id="PTHR15830:SF10">
    <property type="entry name" value="TELOMERE LENGTH REGULATION PROTEIN TEL2 HOMOLOG"/>
    <property type="match status" value="1"/>
</dbReference>
<dbReference type="Gene3D" id="1.25.40.720">
    <property type="entry name" value="Telomere length regulation protein 2, C-terminal domain"/>
    <property type="match status" value="2"/>
</dbReference>
<evidence type="ECO:0000313" key="4">
    <source>
        <dbReference type="Proteomes" id="UP000242146"/>
    </source>
</evidence>
<dbReference type="Pfam" id="PF10193">
    <property type="entry name" value="Telomere_reg-2"/>
    <property type="match status" value="1"/>
</dbReference>
<dbReference type="PANTHER" id="PTHR15830">
    <property type="entry name" value="TELOMERE LENGTH REGULATION PROTEIN TEL2 FAMILY MEMBER"/>
    <property type="match status" value="1"/>
</dbReference>
<dbReference type="GO" id="GO:0051879">
    <property type="term" value="F:Hsp90 protein binding"/>
    <property type="evidence" value="ECO:0007669"/>
    <property type="project" value="TreeGrafter"/>
</dbReference>
<dbReference type="Proteomes" id="UP000242146">
    <property type="component" value="Unassembled WGS sequence"/>
</dbReference>
<organism evidence="3 4">
    <name type="scientific">Hesseltinella vesiculosa</name>
    <dbReference type="NCBI Taxonomy" id="101127"/>
    <lineage>
        <taxon>Eukaryota</taxon>
        <taxon>Fungi</taxon>
        <taxon>Fungi incertae sedis</taxon>
        <taxon>Mucoromycota</taxon>
        <taxon>Mucoromycotina</taxon>
        <taxon>Mucoromycetes</taxon>
        <taxon>Mucorales</taxon>
        <taxon>Cunninghamellaceae</taxon>
        <taxon>Hesseltinella</taxon>
    </lineage>
</organism>
<dbReference type="OrthoDB" id="10258062at2759"/>